<organism evidence="2 3">
    <name type="scientific">Brassica cretica</name>
    <name type="common">Mustard</name>
    <dbReference type="NCBI Taxonomy" id="69181"/>
    <lineage>
        <taxon>Eukaryota</taxon>
        <taxon>Viridiplantae</taxon>
        <taxon>Streptophyta</taxon>
        <taxon>Embryophyta</taxon>
        <taxon>Tracheophyta</taxon>
        <taxon>Spermatophyta</taxon>
        <taxon>Magnoliopsida</taxon>
        <taxon>eudicotyledons</taxon>
        <taxon>Gunneridae</taxon>
        <taxon>Pentapetalae</taxon>
        <taxon>rosids</taxon>
        <taxon>malvids</taxon>
        <taxon>Brassicales</taxon>
        <taxon>Brassicaceae</taxon>
        <taxon>Brassiceae</taxon>
        <taxon>Brassica</taxon>
    </lineage>
</organism>
<gene>
    <name evidence="2" type="ORF">F2Q68_00013173</name>
</gene>
<comment type="caution">
    <text evidence="2">The sequence shown here is derived from an EMBL/GenBank/DDBJ whole genome shotgun (WGS) entry which is preliminary data.</text>
</comment>
<dbReference type="Proteomes" id="UP000712281">
    <property type="component" value="Unassembled WGS sequence"/>
</dbReference>
<accession>A0A8S9HEG9</accession>
<evidence type="ECO:0000256" key="1">
    <source>
        <dbReference type="SAM" id="MobiDB-lite"/>
    </source>
</evidence>
<reference evidence="2" key="1">
    <citation type="submission" date="2019-12" db="EMBL/GenBank/DDBJ databases">
        <title>Genome sequencing and annotation of Brassica cretica.</title>
        <authorList>
            <person name="Studholme D.J."/>
            <person name="Sarris P.F."/>
        </authorList>
    </citation>
    <scope>NUCLEOTIDE SEQUENCE</scope>
    <source>
        <strain evidence="2">PFS-001/15</strain>
        <tissue evidence="2">Leaf</tissue>
    </source>
</reference>
<dbReference type="AlphaFoldDB" id="A0A8S9HEG9"/>
<name>A0A8S9HEG9_BRACR</name>
<evidence type="ECO:0000313" key="2">
    <source>
        <dbReference type="EMBL" id="KAF2555434.1"/>
    </source>
</evidence>
<dbReference type="EMBL" id="QGKW02001940">
    <property type="protein sequence ID" value="KAF2555434.1"/>
    <property type="molecule type" value="Genomic_DNA"/>
</dbReference>
<protein>
    <submittedName>
        <fullName evidence="2">Uncharacterized protein</fullName>
    </submittedName>
</protein>
<evidence type="ECO:0000313" key="3">
    <source>
        <dbReference type="Proteomes" id="UP000712281"/>
    </source>
</evidence>
<proteinExistence type="predicted"/>
<sequence length="95" mass="10295">MSSVLLKMRSGEGATTEKKRKSNEAEYQSVFFAAEGSLTSRPRPGQIQSSRRRSRRFSVLCAVPEDGVHLVALVSSFDGSLCPVRFSDLVLGSSG</sequence>
<feature type="region of interest" description="Disordered" evidence="1">
    <location>
        <begin position="1"/>
        <end position="23"/>
    </location>
</feature>